<evidence type="ECO:0000256" key="1">
    <source>
        <dbReference type="SAM" id="Phobius"/>
    </source>
</evidence>
<protein>
    <recommendedName>
        <fullName evidence="4">F1/F0 ATPase, subunit 2</fullName>
    </recommendedName>
</protein>
<keyword evidence="1" id="KW-0812">Transmembrane</keyword>
<dbReference type="AlphaFoldDB" id="A0A7W6K631"/>
<dbReference type="InterPro" id="IPR017581">
    <property type="entry name" value="AtpR-like"/>
</dbReference>
<proteinExistence type="predicted"/>
<gene>
    <name evidence="2" type="ORF">GGQ66_004458</name>
</gene>
<dbReference type="RefSeq" id="WP_237359043.1">
    <property type="nucleotide sequence ID" value="NZ_JACIDU010000034.1"/>
</dbReference>
<keyword evidence="1" id="KW-0472">Membrane</keyword>
<dbReference type="EMBL" id="JACIDU010000034">
    <property type="protein sequence ID" value="MBB4105870.1"/>
    <property type="molecule type" value="Genomic_DNA"/>
</dbReference>
<name>A0A7W6K631_9HYPH</name>
<feature type="transmembrane region" description="Helical" evidence="1">
    <location>
        <begin position="55"/>
        <end position="76"/>
    </location>
</feature>
<dbReference type="Proteomes" id="UP000584824">
    <property type="component" value="Unassembled WGS sequence"/>
</dbReference>
<evidence type="ECO:0000313" key="3">
    <source>
        <dbReference type="Proteomes" id="UP000584824"/>
    </source>
</evidence>
<evidence type="ECO:0008006" key="4">
    <source>
        <dbReference type="Google" id="ProtNLM"/>
    </source>
</evidence>
<keyword evidence="3" id="KW-1185">Reference proteome</keyword>
<sequence length="90" mass="9478">MIEILSALAALASGFAIGLFHFLSLRFCVDAFTGGKAARALVLQFGRFAVTGLALYGFARLGALPLLFAALGLLAARAVLLRRERKADAP</sequence>
<accession>A0A7W6K631</accession>
<keyword evidence="1" id="KW-1133">Transmembrane helix</keyword>
<organism evidence="2 3">
    <name type="scientific">Allorhizobium borbori</name>
    <dbReference type="NCBI Taxonomy" id="485907"/>
    <lineage>
        <taxon>Bacteria</taxon>
        <taxon>Pseudomonadati</taxon>
        <taxon>Pseudomonadota</taxon>
        <taxon>Alphaproteobacteria</taxon>
        <taxon>Hyphomicrobiales</taxon>
        <taxon>Rhizobiaceae</taxon>
        <taxon>Rhizobium/Agrobacterium group</taxon>
        <taxon>Allorhizobium</taxon>
    </lineage>
</organism>
<reference evidence="2 3" key="1">
    <citation type="submission" date="2020-08" db="EMBL/GenBank/DDBJ databases">
        <title>Genomic Encyclopedia of Type Strains, Phase IV (KMG-IV): sequencing the most valuable type-strain genomes for metagenomic binning, comparative biology and taxonomic classification.</title>
        <authorList>
            <person name="Goeker M."/>
        </authorList>
    </citation>
    <scope>NUCLEOTIDE SEQUENCE [LARGE SCALE GENOMIC DNA]</scope>
    <source>
        <strain evidence="2 3">DSM 26385</strain>
    </source>
</reference>
<evidence type="ECO:0000313" key="2">
    <source>
        <dbReference type="EMBL" id="MBB4105870.1"/>
    </source>
</evidence>
<dbReference type="Pfam" id="PF12966">
    <property type="entry name" value="AtpR"/>
    <property type="match status" value="1"/>
</dbReference>
<comment type="caution">
    <text evidence="2">The sequence shown here is derived from an EMBL/GenBank/DDBJ whole genome shotgun (WGS) entry which is preliminary data.</text>
</comment>